<reference evidence="4" key="1">
    <citation type="submission" date="2018-05" db="EMBL/GenBank/DDBJ databases">
        <authorList>
            <person name="Lanie J.A."/>
            <person name="Ng W.-L."/>
            <person name="Kazmierczak K.M."/>
            <person name="Andrzejewski T.M."/>
            <person name="Davidsen T.M."/>
            <person name="Wayne K.J."/>
            <person name="Tettelin H."/>
            <person name="Glass J.I."/>
            <person name="Rusch D."/>
            <person name="Podicherti R."/>
            <person name="Tsui H.-C.T."/>
            <person name="Winkler M.E."/>
        </authorList>
    </citation>
    <scope>NUCLEOTIDE SEQUENCE</scope>
</reference>
<dbReference type="GO" id="GO:0004065">
    <property type="term" value="F:arylsulfatase activity"/>
    <property type="evidence" value="ECO:0007669"/>
    <property type="project" value="TreeGrafter"/>
</dbReference>
<feature type="domain" description="Sulfatase N-terminal" evidence="3">
    <location>
        <begin position="23"/>
        <end position="418"/>
    </location>
</feature>
<evidence type="ECO:0000256" key="1">
    <source>
        <dbReference type="ARBA" id="ARBA00008779"/>
    </source>
</evidence>
<accession>A0A382H4D7</accession>
<feature type="non-terminal residue" evidence="4">
    <location>
        <position position="418"/>
    </location>
</feature>
<dbReference type="PANTHER" id="PTHR42693">
    <property type="entry name" value="ARYLSULFATASE FAMILY MEMBER"/>
    <property type="match status" value="1"/>
</dbReference>
<dbReference type="SUPFAM" id="SSF53649">
    <property type="entry name" value="Alkaline phosphatase-like"/>
    <property type="match status" value="1"/>
</dbReference>
<dbReference type="AlphaFoldDB" id="A0A382H4D7"/>
<name>A0A382H4D7_9ZZZZ</name>
<dbReference type="CDD" id="cd16025">
    <property type="entry name" value="PAS_like"/>
    <property type="match status" value="1"/>
</dbReference>
<evidence type="ECO:0000256" key="2">
    <source>
        <dbReference type="ARBA" id="ARBA00022801"/>
    </source>
</evidence>
<dbReference type="InterPro" id="IPR000917">
    <property type="entry name" value="Sulfatase_N"/>
</dbReference>
<dbReference type="PANTHER" id="PTHR42693:SF53">
    <property type="entry name" value="ENDO-4-O-SULFATASE"/>
    <property type="match status" value="1"/>
</dbReference>
<keyword evidence="2" id="KW-0378">Hydrolase</keyword>
<gene>
    <name evidence="4" type="ORF">METZ01_LOCUS235030</name>
</gene>
<evidence type="ECO:0000259" key="3">
    <source>
        <dbReference type="Pfam" id="PF00884"/>
    </source>
</evidence>
<protein>
    <recommendedName>
        <fullName evidence="3">Sulfatase N-terminal domain-containing protein</fullName>
    </recommendedName>
</protein>
<dbReference type="FunFam" id="3.40.720.10:FF:000047">
    <property type="entry name" value="Arylsulfatase"/>
    <property type="match status" value="1"/>
</dbReference>
<evidence type="ECO:0000313" key="4">
    <source>
        <dbReference type="EMBL" id="SVB82176.1"/>
    </source>
</evidence>
<comment type="similarity">
    <text evidence="1">Belongs to the sulfatase family.</text>
</comment>
<dbReference type="InterPro" id="IPR017850">
    <property type="entry name" value="Alkaline_phosphatase_core_sf"/>
</dbReference>
<dbReference type="InterPro" id="IPR050738">
    <property type="entry name" value="Sulfatase"/>
</dbReference>
<organism evidence="4">
    <name type="scientific">marine metagenome</name>
    <dbReference type="NCBI Taxonomy" id="408172"/>
    <lineage>
        <taxon>unclassified sequences</taxon>
        <taxon>metagenomes</taxon>
        <taxon>ecological metagenomes</taxon>
    </lineage>
</organism>
<dbReference type="Gene3D" id="3.40.720.10">
    <property type="entry name" value="Alkaline Phosphatase, subunit A"/>
    <property type="match status" value="1"/>
</dbReference>
<sequence length="418" mass="46668">MTMRQLVLFSLLGASICLGKDKPNVIIVMTDDMGYSDLGCFGSEIETPNVDALAAKGLRFSQFYNFGKCCPTRAGLMTGLDSHLAGVGGMTRDERIPGYRGRLNLRCVTIGEALRPAGYRTIQTGKWHLGGAKKDWWPSRRGFDRVFGSPLGGGFYFRPSAFHSYREVVRNETVLYTPKKDPPKGWYTTDAYTDEGLAFVREAVGEEKPFFWYLAYNAPHWPLRAKPEDIAKYRGKYRVGWDKIRQQRHARLVELGLIESKWDLSPRDGTVPAWSKLSEKQKDEQDHIMATYAAMVDCVDQNMGKIVRELKQLEVYENTLIMFLCDNGGSAEPSKLGLNKGKGVIGTAESFAYYGKSWANVSDAPFRKYKSNLHEGGIASPFVAHWPAGIPTARHGAIFREPAHVIDLMATCVDLAGA</sequence>
<proteinExistence type="inferred from homology"/>
<dbReference type="EMBL" id="UINC01059124">
    <property type="protein sequence ID" value="SVB82176.1"/>
    <property type="molecule type" value="Genomic_DNA"/>
</dbReference>
<dbReference type="Pfam" id="PF00884">
    <property type="entry name" value="Sulfatase"/>
    <property type="match status" value="1"/>
</dbReference>